<dbReference type="SUPFAM" id="SSF52172">
    <property type="entry name" value="CheY-like"/>
    <property type="match status" value="1"/>
</dbReference>
<feature type="domain" description="Response regulatory" evidence="3">
    <location>
        <begin position="3"/>
        <end position="118"/>
    </location>
</feature>
<dbReference type="InterPro" id="IPR001789">
    <property type="entry name" value="Sig_transdc_resp-reg_receiver"/>
</dbReference>
<dbReference type="InterPro" id="IPR011006">
    <property type="entry name" value="CheY-like_superfamily"/>
</dbReference>
<dbReference type="Gene3D" id="3.40.50.2300">
    <property type="match status" value="1"/>
</dbReference>
<proteinExistence type="predicted"/>
<protein>
    <submittedName>
        <fullName evidence="4">Response regulator</fullName>
    </submittedName>
</protein>
<evidence type="ECO:0000256" key="2">
    <source>
        <dbReference type="PROSITE-ProRule" id="PRU00169"/>
    </source>
</evidence>
<dbReference type="SMART" id="SM00448">
    <property type="entry name" value="REC"/>
    <property type="match status" value="1"/>
</dbReference>
<dbReference type="InterPro" id="IPR050595">
    <property type="entry name" value="Bact_response_regulator"/>
</dbReference>
<organism evidence="4 5">
    <name type="scientific">Roseateles amylovorans</name>
    <dbReference type="NCBI Taxonomy" id="2978473"/>
    <lineage>
        <taxon>Bacteria</taxon>
        <taxon>Pseudomonadati</taxon>
        <taxon>Pseudomonadota</taxon>
        <taxon>Betaproteobacteria</taxon>
        <taxon>Burkholderiales</taxon>
        <taxon>Sphaerotilaceae</taxon>
        <taxon>Roseateles</taxon>
    </lineage>
</organism>
<gene>
    <name evidence="4" type="ORF">N4261_17235</name>
</gene>
<dbReference type="Pfam" id="PF00072">
    <property type="entry name" value="Response_reg"/>
    <property type="match status" value="1"/>
</dbReference>
<dbReference type="PANTHER" id="PTHR44591">
    <property type="entry name" value="STRESS RESPONSE REGULATOR PROTEIN 1"/>
    <property type="match status" value="1"/>
</dbReference>
<dbReference type="RefSeq" id="WP_261756507.1">
    <property type="nucleotide sequence ID" value="NZ_CP104562.2"/>
</dbReference>
<evidence type="ECO:0000313" key="4">
    <source>
        <dbReference type="EMBL" id="UXH76770.1"/>
    </source>
</evidence>
<dbReference type="Proteomes" id="UP001064933">
    <property type="component" value="Chromosome"/>
</dbReference>
<sequence length="123" mass="13848">MKQILVIDDAPTVRLYCRDLLERAGYGVDEACNGLEALEKALQQQFDLYLVDINMPRLDGYGFLNELRGQQISLAPAIVVSTEDSEHHKRQAYLAGANLFLLKPTRPEQLLEPIRLLLGEAQP</sequence>
<dbReference type="PROSITE" id="PS50110">
    <property type="entry name" value="RESPONSE_REGULATORY"/>
    <property type="match status" value="1"/>
</dbReference>
<dbReference type="PANTHER" id="PTHR44591:SF25">
    <property type="entry name" value="CHEMOTAXIS TWO-COMPONENT RESPONSE REGULATOR"/>
    <property type="match status" value="1"/>
</dbReference>
<feature type="modified residue" description="4-aspartylphosphate" evidence="2">
    <location>
        <position position="52"/>
    </location>
</feature>
<accession>A0ABY6AVZ3</accession>
<evidence type="ECO:0000256" key="1">
    <source>
        <dbReference type="ARBA" id="ARBA00022553"/>
    </source>
</evidence>
<keyword evidence="1 2" id="KW-0597">Phosphoprotein</keyword>
<dbReference type="EMBL" id="CP104562">
    <property type="protein sequence ID" value="UXH76770.1"/>
    <property type="molecule type" value="Genomic_DNA"/>
</dbReference>
<keyword evidence="5" id="KW-1185">Reference proteome</keyword>
<name>A0ABY6AVZ3_9BURK</name>
<evidence type="ECO:0000259" key="3">
    <source>
        <dbReference type="PROSITE" id="PS50110"/>
    </source>
</evidence>
<evidence type="ECO:0000313" key="5">
    <source>
        <dbReference type="Proteomes" id="UP001064933"/>
    </source>
</evidence>
<reference evidence="4" key="1">
    <citation type="submission" date="2022-10" db="EMBL/GenBank/DDBJ databases">
        <title>Characterization and whole genome sequencing of a new Roseateles species, isolated from fresh water.</title>
        <authorList>
            <person name="Guliayeva D.Y."/>
            <person name="Akhremchuk A.E."/>
            <person name="Sikolenko M.A."/>
            <person name="Valentovich L.N."/>
            <person name="Sidarenka A.V."/>
        </authorList>
    </citation>
    <scope>NUCLEOTIDE SEQUENCE</scope>
    <source>
        <strain evidence="4">BIM B-1768</strain>
    </source>
</reference>